<evidence type="ECO:0008006" key="4">
    <source>
        <dbReference type="Google" id="ProtNLM"/>
    </source>
</evidence>
<reference evidence="2 3" key="1">
    <citation type="journal article" date="2018" name="Biotechnol. Biofuels">
        <title>Integrative visual omics of the white-rot fungus Polyporus brumalis exposes the biotechnological potential of its oxidative enzymes for delignifying raw plant biomass.</title>
        <authorList>
            <person name="Miyauchi S."/>
            <person name="Rancon A."/>
            <person name="Drula E."/>
            <person name="Hage H."/>
            <person name="Chaduli D."/>
            <person name="Favel A."/>
            <person name="Grisel S."/>
            <person name="Henrissat B."/>
            <person name="Herpoel-Gimbert I."/>
            <person name="Ruiz-Duenas F.J."/>
            <person name="Chevret D."/>
            <person name="Hainaut M."/>
            <person name="Lin J."/>
            <person name="Wang M."/>
            <person name="Pangilinan J."/>
            <person name="Lipzen A."/>
            <person name="Lesage-Meessen L."/>
            <person name="Navarro D."/>
            <person name="Riley R."/>
            <person name="Grigoriev I.V."/>
            <person name="Zhou S."/>
            <person name="Raouche S."/>
            <person name="Rosso M.N."/>
        </authorList>
    </citation>
    <scope>NUCLEOTIDE SEQUENCE [LARGE SCALE GENOMIC DNA]</scope>
    <source>
        <strain evidence="2 3">BRFM 1820</strain>
    </source>
</reference>
<name>A0A371D199_9APHY</name>
<keyword evidence="1" id="KW-0732">Signal</keyword>
<proteinExistence type="predicted"/>
<feature type="signal peptide" evidence="1">
    <location>
        <begin position="1"/>
        <end position="16"/>
    </location>
</feature>
<accession>A0A371D199</accession>
<evidence type="ECO:0000313" key="3">
    <source>
        <dbReference type="Proteomes" id="UP000256964"/>
    </source>
</evidence>
<organism evidence="2 3">
    <name type="scientific">Lentinus brumalis</name>
    <dbReference type="NCBI Taxonomy" id="2498619"/>
    <lineage>
        <taxon>Eukaryota</taxon>
        <taxon>Fungi</taxon>
        <taxon>Dikarya</taxon>
        <taxon>Basidiomycota</taxon>
        <taxon>Agaricomycotina</taxon>
        <taxon>Agaricomycetes</taxon>
        <taxon>Polyporales</taxon>
        <taxon>Polyporaceae</taxon>
        <taxon>Lentinus</taxon>
    </lineage>
</organism>
<dbReference type="AlphaFoldDB" id="A0A371D199"/>
<evidence type="ECO:0000256" key="1">
    <source>
        <dbReference type="SAM" id="SignalP"/>
    </source>
</evidence>
<dbReference type="EMBL" id="KZ857428">
    <property type="protein sequence ID" value="RDX46316.1"/>
    <property type="molecule type" value="Genomic_DNA"/>
</dbReference>
<feature type="chain" id="PRO_5016639327" description="Secreted protein" evidence="1">
    <location>
        <begin position="17"/>
        <end position="104"/>
    </location>
</feature>
<evidence type="ECO:0000313" key="2">
    <source>
        <dbReference type="EMBL" id="RDX46316.1"/>
    </source>
</evidence>
<sequence length="104" mass="11807">MCMVVWLLVWPGPTCPVISSMTRRRRARHLRQQKLGPYLIGVQKARSTRLSPSRLLVCTPIDFQDRDRVAKGLGARGTFGATEREVRLRMRTAPPCIHRGADKP</sequence>
<dbReference type="Proteomes" id="UP000256964">
    <property type="component" value="Unassembled WGS sequence"/>
</dbReference>
<gene>
    <name evidence="2" type="ORF">OH76DRAFT_884813</name>
</gene>
<keyword evidence="3" id="KW-1185">Reference proteome</keyword>
<protein>
    <recommendedName>
        <fullName evidence="4">Secreted protein</fullName>
    </recommendedName>
</protein>